<organism evidence="1 2">
    <name type="scientific">Salmonella enterica subsp. arizonae</name>
    <dbReference type="NCBI Taxonomy" id="59203"/>
    <lineage>
        <taxon>Bacteria</taxon>
        <taxon>Pseudomonadati</taxon>
        <taxon>Pseudomonadota</taxon>
        <taxon>Gammaproteobacteria</taxon>
        <taxon>Enterobacterales</taxon>
        <taxon>Enterobacteriaceae</taxon>
        <taxon>Salmonella</taxon>
    </lineage>
</organism>
<name>A0A2X4TBQ4_SALER</name>
<proteinExistence type="predicted"/>
<evidence type="ECO:0000313" key="1">
    <source>
        <dbReference type="EMBL" id="SQI24766.1"/>
    </source>
</evidence>
<dbReference type="Proteomes" id="UP000248731">
    <property type="component" value="Chromosome 1"/>
</dbReference>
<evidence type="ECO:0000313" key="2">
    <source>
        <dbReference type="Proteomes" id="UP000248731"/>
    </source>
</evidence>
<gene>
    <name evidence="1" type="ORF">NCTC7307_02792</name>
</gene>
<dbReference type="EMBL" id="LS483466">
    <property type="protein sequence ID" value="SQI24766.1"/>
    <property type="molecule type" value="Genomic_DNA"/>
</dbReference>
<sequence length="54" mass="6022">MKKNIIMLFFFTSILTGCGSSVNNERLLSLNPGEDISGLKMDHCLVFVIYKVAL</sequence>
<dbReference type="PROSITE" id="PS51257">
    <property type="entry name" value="PROKAR_LIPOPROTEIN"/>
    <property type="match status" value="1"/>
</dbReference>
<accession>A0A2X4TBQ4</accession>
<dbReference type="AlphaFoldDB" id="A0A2X4TBQ4"/>
<evidence type="ECO:0008006" key="3">
    <source>
        <dbReference type="Google" id="ProtNLM"/>
    </source>
</evidence>
<reference evidence="1 2" key="1">
    <citation type="submission" date="2018-06" db="EMBL/GenBank/DDBJ databases">
        <authorList>
            <consortium name="Pathogen Informatics"/>
            <person name="Doyle S."/>
        </authorList>
    </citation>
    <scope>NUCLEOTIDE SEQUENCE [LARGE SCALE GENOMIC DNA]</scope>
    <source>
        <strain evidence="1 2">NCTC7307</strain>
    </source>
</reference>
<protein>
    <recommendedName>
        <fullName evidence="3">Lipoprotein</fullName>
    </recommendedName>
</protein>
<keyword evidence="2" id="KW-1185">Reference proteome</keyword>